<evidence type="ECO:0000256" key="6">
    <source>
        <dbReference type="ARBA" id="ARBA00023163"/>
    </source>
</evidence>
<protein>
    <submittedName>
        <fullName evidence="11">GH17845</fullName>
    </submittedName>
</protein>
<feature type="binding site" evidence="8">
    <location>
        <position position="15"/>
    </location>
    <ligand>
        <name>Zn(2+)</name>
        <dbReference type="ChEBI" id="CHEBI:29105"/>
    </ligand>
</feature>
<evidence type="ECO:0000313" key="11">
    <source>
        <dbReference type="EMBL" id="EDV94766.1"/>
    </source>
</evidence>
<dbReference type="Gene3D" id="3.30.160.60">
    <property type="entry name" value="Classic Zinc Finger"/>
    <property type="match status" value="3"/>
</dbReference>
<feature type="domain" description="ZAD" evidence="10">
    <location>
        <begin position="10"/>
        <end position="86"/>
    </location>
</feature>
<dbReference type="SMART" id="SM00868">
    <property type="entry name" value="zf-AD"/>
    <property type="match status" value="1"/>
</dbReference>
<dbReference type="OrthoDB" id="7849674at2759"/>
<reference evidence="11 12" key="1">
    <citation type="journal article" date="2007" name="Nature">
        <title>Evolution of genes and genomes on the Drosophila phylogeny.</title>
        <authorList>
            <consortium name="Drosophila 12 Genomes Consortium"/>
            <person name="Clark A.G."/>
            <person name="Eisen M.B."/>
            <person name="Smith D.R."/>
            <person name="Bergman C.M."/>
            <person name="Oliver B."/>
            <person name="Markow T.A."/>
            <person name="Kaufman T.C."/>
            <person name="Kellis M."/>
            <person name="Gelbart W."/>
            <person name="Iyer V.N."/>
            <person name="Pollard D.A."/>
            <person name="Sackton T.B."/>
            <person name="Larracuente A.M."/>
            <person name="Singh N.D."/>
            <person name="Abad J.P."/>
            <person name="Abt D.N."/>
            <person name="Adryan B."/>
            <person name="Aguade M."/>
            <person name="Akashi H."/>
            <person name="Anderson W.W."/>
            <person name="Aquadro C.F."/>
            <person name="Ardell D.H."/>
            <person name="Arguello R."/>
            <person name="Artieri C.G."/>
            <person name="Barbash D.A."/>
            <person name="Barker D."/>
            <person name="Barsanti P."/>
            <person name="Batterham P."/>
            <person name="Batzoglou S."/>
            <person name="Begun D."/>
            <person name="Bhutkar A."/>
            <person name="Blanco E."/>
            <person name="Bosak S.A."/>
            <person name="Bradley R.K."/>
            <person name="Brand A.D."/>
            <person name="Brent M.R."/>
            <person name="Brooks A.N."/>
            <person name="Brown R.H."/>
            <person name="Butlin R.K."/>
            <person name="Caggese C."/>
            <person name="Calvi B.R."/>
            <person name="Bernardo de Carvalho A."/>
            <person name="Caspi A."/>
            <person name="Castrezana S."/>
            <person name="Celniker S.E."/>
            <person name="Chang J.L."/>
            <person name="Chapple C."/>
            <person name="Chatterji S."/>
            <person name="Chinwalla A."/>
            <person name="Civetta A."/>
            <person name="Clifton S.W."/>
            <person name="Comeron J.M."/>
            <person name="Costello J.C."/>
            <person name="Coyne J.A."/>
            <person name="Daub J."/>
            <person name="David R.G."/>
            <person name="Delcher A.L."/>
            <person name="Delehaunty K."/>
            <person name="Do C.B."/>
            <person name="Ebling H."/>
            <person name="Edwards K."/>
            <person name="Eickbush T."/>
            <person name="Evans J.D."/>
            <person name="Filipski A."/>
            <person name="Findeiss S."/>
            <person name="Freyhult E."/>
            <person name="Fulton L."/>
            <person name="Fulton R."/>
            <person name="Garcia A.C."/>
            <person name="Gardiner A."/>
            <person name="Garfield D.A."/>
            <person name="Garvin B.E."/>
            <person name="Gibson G."/>
            <person name="Gilbert D."/>
            <person name="Gnerre S."/>
            <person name="Godfrey J."/>
            <person name="Good R."/>
            <person name="Gotea V."/>
            <person name="Gravely B."/>
            <person name="Greenberg A.J."/>
            <person name="Griffiths-Jones S."/>
            <person name="Gross S."/>
            <person name="Guigo R."/>
            <person name="Gustafson E.A."/>
            <person name="Haerty W."/>
            <person name="Hahn M.W."/>
            <person name="Halligan D.L."/>
            <person name="Halpern A.L."/>
            <person name="Halter G.M."/>
            <person name="Han M.V."/>
            <person name="Heger A."/>
            <person name="Hillier L."/>
            <person name="Hinrichs A.S."/>
            <person name="Holmes I."/>
            <person name="Hoskins R.A."/>
            <person name="Hubisz M.J."/>
            <person name="Hultmark D."/>
            <person name="Huntley M.A."/>
            <person name="Jaffe D.B."/>
            <person name="Jagadeeshan S."/>
            <person name="Jeck W.R."/>
            <person name="Johnson J."/>
            <person name="Jones C.D."/>
            <person name="Jordan W.C."/>
            <person name="Karpen G.H."/>
            <person name="Kataoka E."/>
            <person name="Keightley P.D."/>
            <person name="Kheradpour P."/>
            <person name="Kirkness E.F."/>
            <person name="Koerich L.B."/>
            <person name="Kristiansen K."/>
            <person name="Kudrna D."/>
            <person name="Kulathinal R.J."/>
            <person name="Kumar S."/>
            <person name="Kwok R."/>
            <person name="Lander E."/>
            <person name="Langley C.H."/>
            <person name="Lapoint R."/>
            <person name="Lazzaro B.P."/>
            <person name="Lee S.J."/>
            <person name="Levesque L."/>
            <person name="Li R."/>
            <person name="Lin C.F."/>
            <person name="Lin M.F."/>
            <person name="Lindblad-Toh K."/>
            <person name="Llopart A."/>
            <person name="Long M."/>
            <person name="Low L."/>
            <person name="Lozovsky E."/>
            <person name="Lu J."/>
            <person name="Luo M."/>
            <person name="Machado C.A."/>
            <person name="Makalowski W."/>
            <person name="Marzo M."/>
            <person name="Matsuda M."/>
            <person name="Matzkin L."/>
            <person name="McAllister B."/>
            <person name="McBride C.S."/>
            <person name="McKernan B."/>
            <person name="McKernan K."/>
            <person name="Mendez-Lago M."/>
            <person name="Minx P."/>
            <person name="Mollenhauer M.U."/>
            <person name="Montooth K."/>
            <person name="Mount S.M."/>
            <person name="Mu X."/>
            <person name="Myers E."/>
            <person name="Negre B."/>
            <person name="Newfeld S."/>
            <person name="Nielsen R."/>
            <person name="Noor M.A."/>
            <person name="O'Grady P."/>
            <person name="Pachter L."/>
            <person name="Papaceit M."/>
            <person name="Parisi M.J."/>
            <person name="Parisi M."/>
            <person name="Parts L."/>
            <person name="Pedersen J.S."/>
            <person name="Pesole G."/>
            <person name="Phillippy A.M."/>
            <person name="Ponting C.P."/>
            <person name="Pop M."/>
            <person name="Porcelli D."/>
            <person name="Powell J.R."/>
            <person name="Prohaska S."/>
            <person name="Pruitt K."/>
            <person name="Puig M."/>
            <person name="Quesneville H."/>
            <person name="Ram K.R."/>
            <person name="Rand D."/>
            <person name="Rasmussen M.D."/>
            <person name="Reed L.K."/>
            <person name="Reenan R."/>
            <person name="Reily A."/>
            <person name="Remington K.A."/>
            <person name="Rieger T.T."/>
            <person name="Ritchie M.G."/>
            <person name="Robin C."/>
            <person name="Rogers Y.H."/>
            <person name="Rohde C."/>
            <person name="Rozas J."/>
            <person name="Rubenfield M.J."/>
            <person name="Ruiz A."/>
            <person name="Russo S."/>
            <person name="Salzberg S.L."/>
            <person name="Sanchez-Gracia A."/>
            <person name="Saranga D.J."/>
            <person name="Sato H."/>
            <person name="Schaeffer S.W."/>
            <person name="Schatz M.C."/>
            <person name="Schlenke T."/>
            <person name="Schwartz R."/>
            <person name="Segarra C."/>
            <person name="Singh R.S."/>
            <person name="Sirot L."/>
            <person name="Sirota M."/>
            <person name="Sisneros N.B."/>
            <person name="Smith C.D."/>
            <person name="Smith T.F."/>
            <person name="Spieth J."/>
            <person name="Stage D.E."/>
            <person name="Stark A."/>
            <person name="Stephan W."/>
            <person name="Strausberg R.L."/>
            <person name="Strempel S."/>
            <person name="Sturgill D."/>
            <person name="Sutton G."/>
            <person name="Sutton G.G."/>
            <person name="Tao W."/>
            <person name="Teichmann S."/>
            <person name="Tobari Y.N."/>
            <person name="Tomimura Y."/>
            <person name="Tsolas J.M."/>
            <person name="Valente V.L."/>
            <person name="Venter E."/>
            <person name="Venter J.C."/>
            <person name="Vicario S."/>
            <person name="Vieira F.G."/>
            <person name="Vilella A.J."/>
            <person name="Villasante A."/>
            <person name="Walenz B."/>
            <person name="Wang J."/>
            <person name="Wasserman M."/>
            <person name="Watts T."/>
            <person name="Wilson D."/>
            <person name="Wilson R.K."/>
            <person name="Wing R.A."/>
            <person name="Wolfner M.F."/>
            <person name="Wong A."/>
            <person name="Wong G.K."/>
            <person name="Wu C.I."/>
            <person name="Wu G."/>
            <person name="Yamamoto D."/>
            <person name="Yang H.P."/>
            <person name="Yang S.P."/>
            <person name="Yorke J.A."/>
            <person name="Yoshida K."/>
            <person name="Zdobnov E."/>
            <person name="Zhang P."/>
            <person name="Zhang Y."/>
            <person name="Zimin A.V."/>
            <person name="Baldwin J."/>
            <person name="Abdouelleil A."/>
            <person name="Abdulkadir J."/>
            <person name="Abebe A."/>
            <person name="Abera B."/>
            <person name="Abreu J."/>
            <person name="Acer S.C."/>
            <person name="Aftuck L."/>
            <person name="Alexander A."/>
            <person name="An P."/>
            <person name="Anderson E."/>
            <person name="Anderson S."/>
            <person name="Arachi H."/>
            <person name="Azer M."/>
            <person name="Bachantsang P."/>
            <person name="Barry A."/>
            <person name="Bayul T."/>
            <person name="Berlin A."/>
            <person name="Bessette D."/>
            <person name="Bloom T."/>
            <person name="Blye J."/>
            <person name="Boguslavskiy L."/>
            <person name="Bonnet C."/>
            <person name="Boukhgalter B."/>
            <person name="Bourzgui I."/>
            <person name="Brown A."/>
            <person name="Cahill P."/>
            <person name="Channer S."/>
            <person name="Cheshatsang Y."/>
            <person name="Chuda L."/>
            <person name="Citroen M."/>
            <person name="Collymore A."/>
            <person name="Cooke P."/>
            <person name="Costello M."/>
            <person name="D'Aco K."/>
            <person name="Daza R."/>
            <person name="De Haan G."/>
            <person name="DeGray S."/>
            <person name="DeMaso C."/>
            <person name="Dhargay N."/>
            <person name="Dooley K."/>
            <person name="Dooley E."/>
            <person name="Doricent M."/>
            <person name="Dorje P."/>
            <person name="Dorjee K."/>
            <person name="Dupes A."/>
            <person name="Elong R."/>
            <person name="Falk J."/>
            <person name="Farina A."/>
            <person name="Faro S."/>
            <person name="Ferguson D."/>
            <person name="Fisher S."/>
            <person name="Foley C.D."/>
            <person name="Franke A."/>
            <person name="Friedrich D."/>
            <person name="Gadbois L."/>
            <person name="Gearin G."/>
            <person name="Gearin C.R."/>
            <person name="Giannoukos G."/>
            <person name="Goode T."/>
            <person name="Graham J."/>
            <person name="Grandbois E."/>
            <person name="Grewal S."/>
            <person name="Gyaltsen K."/>
            <person name="Hafez N."/>
            <person name="Hagos B."/>
            <person name="Hall J."/>
            <person name="Henson C."/>
            <person name="Hollinger A."/>
            <person name="Honan T."/>
            <person name="Huard M.D."/>
            <person name="Hughes L."/>
            <person name="Hurhula B."/>
            <person name="Husby M.E."/>
            <person name="Kamat A."/>
            <person name="Kanga B."/>
            <person name="Kashin S."/>
            <person name="Khazanovich D."/>
            <person name="Kisner P."/>
            <person name="Lance K."/>
            <person name="Lara M."/>
            <person name="Lee W."/>
            <person name="Lennon N."/>
            <person name="Letendre F."/>
            <person name="LeVine R."/>
            <person name="Lipovsky A."/>
            <person name="Liu X."/>
            <person name="Liu J."/>
            <person name="Liu S."/>
            <person name="Lokyitsang T."/>
            <person name="Lokyitsang Y."/>
            <person name="Lubonja R."/>
            <person name="Lui A."/>
            <person name="MacDonald P."/>
            <person name="Magnisalis V."/>
            <person name="Maru K."/>
            <person name="Matthews C."/>
            <person name="McCusker W."/>
            <person name="McDonough S."/>
            <person name="Mehta T."/>
            <person name="Meldrim J."/>
            <person name="Meneus L."/>
            <person name="Mihai O."/>
            <person name="Mihalev A."/>
            <person name="Mihova T."/>
            <person name="Mittelman R."/>
            <person name="Mlenga V."/>
            <person name="Montmayeur A."/>
            <person name="Mulrain L."/>
            <person name="Navidi A."/>
            <person name="Naylor J."/>
            <person name="Negash T."/>
            <person name="Nguyen T."/>
            <person name="Nguyen N."/>
            <person name="Nicol R."/>
            <person name="Norbu C."/>
            <person name="Norbu N."/>
            <person name="Novod N."/>
            <person name="O'Neill B."/>
            <person name="Osman S."/>
            <person name="Markiewicz E."/>
            <person name="Oyono O.L."/>
            <person name="Patti C."/>
            <person name="Phunkhang P."/>
            <person name="Pierre F."/>
            <person name="Priest M."/>
            <person name="Raghuraman S."/>
            <person name="Rege F."/>
            <person name="Reyes R."/>
            <person name="Rise C."/>
            <person name="Rogov P."/>
            <person name="Ross K."/>
            <person name="Ryan E."/>
            <person name="Settipalli S."/>
            <person name="Shea T."/>
            <person name="Sherpa N."/>
            <person name="Shi L."/>
            <person name="Shih D."/>
            <person name="Sparrow T."/>
            <person name="Spaulding J."/>
            <person name="Stalker J."/>
            <person name="Stange-Thomann N."/>
            <person name="Stavropoulos S."/>
            <person name="Stone C."/>
            <person name="Strader C."/>
            <person name="Tesfaye S."/>
            <person name="Thomson T."/>
            <person name="Thoulutsang Y."/>
            <person name="Thoulutsang D."/>
            <person name="Topham K."/>
            <person name="Topping I."/>
            <person name="Tsamla T."/>
            <person name="Vassiliev H."/>
            <person name="Vo A."/>
            <person name="Wangchuk T."/>
            <person name="Wangdi T."/>
            <person name="Weiand M."/>
            <person name="Wilkinson J."/>
            <person name="Wilson A."/>
            <person name="Yadav S."/>
            <person name="Young G."/>
            <person name="Yu Q."/>
            <person name="Zembek L."/>
            <person name="Zhong D."/>
            <person name="Zimmer A."/>
            <person name="Zwirko Z."/>
            <person name="Jaffe D.B."/>
            <person name="Alvarez P."/>
            <person name="Brockman W."/>
            <person name="Butler J."/>
            <person name="Chin C."/>
            <person name="Gnerre S."/>
            <person name="Grabherr M."/>
            <person name="Kleber M."/>
            <person name="Mauceli E."/>
            <person name="MacCallum I."/>
        </authorList>
    </citation>
    <scope>NUCLEOTIDE SEQUENCE [LARGE SCALE GENOMIC DNA]</scope>
    <source>
        <strain evidence="12">Tucson 15287-2541.00</strain>
    </source>
</reference>
<keyword evidence="5" id="KW-0805">Transcription regulation</keyword>
<accession>B4JSM6</accession>
<keyword evidence="1 8" id="KW-0479">Metal-binding</keyword>
<dbReference type="FunCoup" id="B4JSM6">
    <property type="interactions" value="184"/>
</dbReference>
<dbReference type="SUPFAM" id="SSF57667">
    <property type="entry name" value="beta-beta-alpha zinc fingers"/>
    <property type="match status" value="2"/>
</dbReference>
<evidence type="ECO:0000259" key="10">
    <source>
        <dbReference type="PROSITE" id="PS51915"/>
    </source>
</evidence>
<dbReference type="Proteomes" id="UP000001070">
    <property type="component" value="Unassembled WGS sequence"/>
</dbReference>
<feature type="domain" description="C2H2-type" evidence="9">
    <location>
        <begin position="246"/>
        <end position="273"/>
    </location>
</feature>
<keyword evidence="3 7" id="KW-0863">Zinc-finger</keyword>
<evidence type="ECO:0000259" key="9">
    <source>
        <dbReference type="PROSITE" id="PS50157"/>
    </source>
</evidence>
<evidence type="ECO:0000256" key="5">
    <source>
        <dbReference type="ARBA" id="ARBA00023015"/>
    </source>
</evidence>
<feature type="binding site" evidence="8">
    <location>
        <position position="62"/>
    </location>
    <ligand>
        <name>Zn(2+)</name>
        <dbReference type="ChEBI" id="CHEBI:29105"/>
    </ligand>
</feature>
<dbReference type="SUPFAM" id="SSF57716">
    <property type="entry name" value="Glucocorticoid receptor-like (DNA-binding domain)"/>
    <property type="match status" value="1"/>
</dbReference>
<dbReference type="HOGENOM" id="CLU_002678_94_3_1"/>
<dbReference type="PhylomeDB" id="B4JSM6"/>
<dbReference type="GO" id="GO:0005634">
    <property type="term" value="C:nucleus"/>
    <property type="evidence" value="ECO:0007669"/>
    <property type="project" value="InterPro"/>
</dbReference>
<dbReference type="STRING" id="7222.B4JSM6"/>
<dbReference type="eggNOG" id="KOG1721">
    <property type="taxonomic scope" value="Eukaryota"/>
</dbReference>
<dbReference type="PROSITE" id="PS00028">
    <property type="entry name" value="ZINC_FINGER_C2H2_1"/>
    <property type="match status" value="5"/>
</dbReference>
<evidence type="ECO:0000256" key="8">
    <source>
        <dbReference type="PROSITE-ProRule" id="PRU01263"/>
    </source>
</evidence>
<feature type="domain" description="C2H2-type" evidence="9">
    <location>
        <begin position="274"/>
        <end position="301"/>
    </location>
</feature>
<evidence type="ECO:0000256" key="1">
    <source>
        <dbReference type="ARBA" id="ARBA00022723"/>
    </source>
</evidence>
<gene>
    <name evidence="11" type="primary">Dgri\GH17845</name>
    <name evidence="11" type="ORF">Dgri_GH17845</name>
</gene>
<name>B4JSM6_DROGR</name>
<keyword evidence="6" id="KW-0804">Transcription</keyword>
<dbReference type="Gene3D" id="3.40.1800.20">
    <property type="match status" value="1"/>
</dbReference>
<feature type="domain" description="C2H2-type" evidence="9">
    <location>
        <begin position="185"/>
        <end position="212"/>
    </location>
</feature>
<dbReference type="PANTHER" id="PTHR24379">
    <property type="entry name" value="KRAB AND ZINC FINGER DOMAIN-CONTAINING"/>
    <property type="match status" value="1"/>
</dbReference>
<dbReference type="GO" id="GO:0008270">
    <property type="term" value="F:zinc ion binding"/>
    <property type="evidence" value="ECO:0007669"/>
    <property type="project" value="UniProtKB-UniRule"/>
</dbReference>
<keyword evidence="4 8" id="KW-0862">Zinc</keyword>
<evidence type="ECO:0000256" key="4">
    <source>
        <dbReference type="ARBA" id="ARBA00022833"/>
    </source>
</evidence>
<dbReference type="InterPro" id="IPR012934">
    <property type="entry name" value="Znf_AD"/>
</dbReference>
<dbReference type="InParanoid" id="B4JSM6"/>
<dbReference type="InterPro" id="IPR036236">
    <property type="entry name" value="Znf_C2H2_sf"/>
</dbReference>
<evidence type="ECO:0000313" key="12">
    <source>
        <dbReference type="Proteomes" id="UP000001070"/>
    </source>
</evidence>
<dbReference type="SMR" id="B4JSM6"/>
<dbReference type="PANTHER" id="PTHR24379:SF121">
    <property type="entry name" value="C2H2-TYPE DOMAIN-CONTAINING PROTEIN"/>
    <property type="match status" value="1"/>
</dbReference>
<dbReference type="Pfam" id="PF00096">
    <property type="entry name" value="zf-C2H2"/>
    <property type="match status" value="1"/>
</dbReference>
<keyword evidence="2" id="KW-0677">Repeat</keyword>
<dbReference type="KEGG" id="dgr:6567654"/>
<dbReference type="EMBL" id="CH916373">
    <property type="protein sequence ID" value="EDV94766.1"/>
    <property type="molecule type" value="Genomic_DNA"/>
</dbReference>
<dbReference type="PROSITE" id="PS51915">
    <property type="entry name" value="ZAD"/>
    <property type="match status" value="1"/>
</dbReference>
<dbReference type="PROSITE" id="PS50157">
    <property type="entry name" value="ZINC_FINGER_C2H2_2"/>
    <property type="match status" value="4"/>
</dbReference>
<proteinExistence type="predicted"/>
<feature type="binding site" evidence="8">
    <location>
        <position position="59"/>
    </location>
    <ligand>
        <name>Zn(2+)</name>
        <dbReference type="ChEBI" id="CHEBI:29105"/>
    </ligand>
</feature>
<feature type="domain" description="C2H2-type" evidence="9">
    <location>
        <begin position="217"/>
        <end position="245"/>
    </location>
</feature>
<dbReference type="InterPro" id="IPR013087">
    <property type="entry name" value="Znf_C2H2_type"/>
</dbReference>
<sequence>MEKENGSLYEVCRVCANKIKDKIRQRQLFASKRSKLLENLKIITGVELSQYEGLPNFICHRCHSELDLAIKFRERCIFSQNYLENLLQKSNKEIVFNAAAQELYEDLIDEEQLEYVDEDVQVVERNDDVDDDVPDDVSEMLTIDELSQFEEFVDEGAAEKQSKSEKRHFVLLQDTRPAKRCRNFFICEECGEFFKCQPDYNEHLKCHVESKEAKQLFACGQCGTNFNSSSALRQHRQQEHNGRRLFKCATCGETFLEHSAKQRHEIAHRNERPYPCLECDMIFASVLDLRTHSTIHANPTLRCELCNQDFATLERLDAHSKTYKHKLRLQQMQDELNMLCGVELEEIEIS</sequence>
<dbReference type="Pfam" id="PF07776">
    <property type="entry name" value="zf-AD"/>
    <property type="match status" value="1"/>
</dbReference>
<dbReference type="OMA" id="RCEPCNM"/>
<dbReference type="SMART" id="SM00355">
    <property type="entry name" value="ZnF_C2H2"/>
    <property type="match status" value="5"/>
</dbReference>
<feature type="binding site" evidence="8">
    <location>
        <position position="12"/>
    </location>
    <ligand>
        <name>Zn(2+)</name>
        <dbReference type="ChEBI" id="CHEBI:29105"/>
    </ligand>
</feature>
<evidence type="ECO:0000256" key="3">
    <source>
        <dbReference type="ARBA" id="ARBA00022771"/>
    </source>
</evidence>
<dbReference type="AlphaFoldDB" id="B4JSM6"/>
<organism evidence="12">
    <name type="scientific">Drosophila grimshawi</name>
    <name type="common">Hawaiian fruit fly</name>
    <name type="synonym">Idiomyia grimshawi</name>
    <dbReference type="NCBI Taxonomy" id="7222"/>
    <lineage>
        <taxon>Eukaryota</taxon>
        <taxon>Metazoa</taxon>
        <taxon>Ecdysozoa</taxon>
        <taxon>Arthropoda</taxon>
        <taxon>Hexapoda</taxon>
        <taxon>Insecta</taxon>
        <taxon>Pterygota</taxon>
        <taxon>Neoptera</taxon>
        <taxon>Endopterygota</taxon>
        <taxon>Diptera</taxon>
        <taxon>Brachycera</taxon>
        <taxon>Muscomorpha</taxon>
        <taxon>Ephydroidea</taxon>
        <taxon>Drosophilidae</taxon>
        <taxon>Drosophila</taxon>
        <taxon>Hawaiian Drosophila</taxon>
    </lineage>
</organism>
<evidence type="ECO:0000256" key="2">
    <source>
        <dbReference type="ARBA" id="ARBA00022737"/>
    </source>
</evidence>
<keyword evidence="12" id="KW-1185">Reference proteome</keyword>
<evidence type="ECO:0000256" key="7">
    <source>
        <dbReference type="PROSITE-ProRule" id="PRU00042"/>
    </source>
</evidence>